<name>A0ABS9N844_9ACTN</name>
<dbReference type="InterPro" id="IPR001646">
    <property type="entry name" value="5peptide_repeat"/>
</dbReference>
<protein>
    <submittedName>
        <fullName evidence="1">Pentapeptide repeat-containing protein</fullName>
    </submittedName>
</protein>
<dbReference type="Gene3D" id="2.160.20.80">
    <property type="entry name" value="E3 ubiquitin-protein ligase SopA"/>
    <property type="match status" value="1"/>
</dbReference>
<accession>A0ABS9N844</accession>
<dbReference type="Proteomes" id="UP001201629">
    <property type="component" value="Unassembled WGS sequence"/>
</dbReference>
<dbReference type="EMBL" id="JAKKFD010000044">
    <property type="protein sequence ID" value="MCG5446115.1"/>
    <property type="molecule type" value="Genomic_DNA"/>
</dbReference>
<dbReference type="Pfam" id="PF00805">
    <property type="entry name" value="Pentapeptide"/>
    <property type="match status" value="1"/>
</dbReference>
<dbReference type="InterPro" id="IPR011047">
    <property type="entry name" value="Quinoprotein_ADH-like_sf"/>
</dbReference>
<evidence type="ECO:0000313" key="2">
    <source>
        <dbReference type="Proteomes" id="UP001201629"/>
    </source>
</evidence>
<sequence>MKILEDIAVELQQANQPYIHLRDYSTTSGNSLAAMLWKMRDDPSPAAPPDGAEDDATARIGVRALLKAVTAPGADPEKWPVDFFHRSMREYFFARALARRLEREDHDQARRILEPTLLPPEITHFAAEILRTHSDSTPLSRLTSFTRSATVDLDNAYLGGNSITLLYATRGKLPAYDWSDLRLDHARLGGADLTEARFARSSLRGANLDNADLTRVDFTGADLEGVRLEETARVAAVTTLGDDRIVAAYEDGTLRGWRPRPGGTATNHVIASLDHRVERLQSTPHQRLIAIGDGRCTILDPDGQHVRARASFITKSRFRPSLAGHQSVLFLEETSGGWNRAIWVDPTTTHTLDHRDVEAVVSCYAQADGRAYALATENGQEPGSGTHEGTTITVNLPDAASTHRQLLLTDNRVSCLALHHRQGGGLLLAVGRHDGSVTVRNVPVNDPDDPPAVLWHHDLHTGTVTTIAFADDDRLITGGADRIVCDIRTGAAGFGTADPQIQRLHLTLRCEGVKFDGVRTPYEQQRLRRYSAT</sequence>
<gene>
    <name evidence="1" type="ORF">NIE79_004680</name>
</gene>
<organism evidence="1 2">
    <name type="scientific">Micromonospora trifolii</name>
    <dbReference type="NCBI Taxonomy" id="2911208"/>
    <lineage>
        <taxon>Bacteria</taxon>
        <taxon>Bacillati</taxon>
        <taxon>Actinomycetota</taxon>
        <taxon>Actinomycetes</taxon>
        <taxon>Micromonosporales</taxon>
        <taxon>Micromonosporaceae</taxon>
        <taxon>Micromonospora</taxon>
    </lineage>
</organism>
<reference evidence="1 2" key="1">
    <citation type="submission" date="2022-01" db="EMBL/GenBank/DDBJ databases">
        <authorList>
            <person name="Riesco R."/>
            <person name="Trujillo M.E."/>
        </authorList>
    </citation>
    <scope>NUCLEOTIDE SEQUENCE [LARGE SCALE GENOMIC DNA]</scope>
    <source>
        <strain evidence="1 2">NIE79</strain>
    </source>
</reference>
<keyword evidence="2" id="KW-1185">Reference proteome</keyword>
<proteinExistence type="predicted"/>
<dbReference type="RefSeq" id="WP_238681047.1">
    <property type="nucleotide sequence ID" value="NZ_JAKKFD010000044.1"/>
</dbReference>
<dbReference type="SUPFAM" id="SSF141571">
    <property type="entry name" value="Pentapeptide repeat-like"/>
    <property type="match status" value="1"/>
</dbReference>
<dbReference type="InterPro" id="IPR015943">
    <property type="entry name" value="WD40/YVTN_repeat-like_dom_sf"/>
</dbReference>
<dbReference type="SUPFAM" id="SSF50998">
    <property type="entry name" value="Quinoprotein alcohol dehydrogenase-like"/>
    <property type="match status" value="1"/>
</dbReference>
<evidence type="ECO:0000313" key="1">
    <source>
        <dbReference type="EMBL" id="MCG5446115.1"/>
    </source>
</evidence>
<dbReference type="Gene3D" id="2.130.10.10">
    <property type="entry name" value="YVTN repeat-like/Quinoprotein amine dehydrogenase"/>
    <property type="match status" value="1"/>
</dbReference>
<comment type="caution">
    <text evidence="1">The sequence shown here is derived from an EMBL/GenBank/DDBJ whole genome shotgun (WGS) entry which is preliminary data.</text>
</comment>